<evidence type="ECO:0000313" key="3">
    <source>
        <dbReference type="EMBL" id="NYH93714.1"/>
    </source>
</evidence>
<keyword evidence="1" id="KW-0479">Metal-binding</keyword>
<dbReference type="PANTHER" id="PTHR43048">
    <property type="entry name" value="METHYLMALONYL-COA EPIMERASE"/>
    <property type="match status" value="1"/>
</dbReference>
<dbReference type="AlphaFoldDB" id="A0A7Y9XSH6"/>
<dbReference type="Proteomes" id="UP000522081">
    <property type="component" value="Unassembled WGS sequence"/>
</dbReference>
<dbReference type="InterPro" id="IPR004360">
    <property type="entry name" value="Glyas_Fos-R_dOase_dom"/>
</dbReference>
<dbReference type="GO" id="GO:0046491">
    <property type="term" value="P:L-methylmalonyl-CoA metabolic process"/>
    <property type="evidence" value="ECO:0007669"/>
    <property type="project" value="TreeGrafter"/>
</dbReference>
<dbReference type="InterPro" id="IPR037523">
    <property type="entry name" value="VOC_core"/>
</dbReference>
<dbReference type="Gene3D" id="3.10.180.10">
    <property type="entry name" value="2,3-Dihydroxybiphenyl 1,2-Dioxygenase, domain 1"/>
    <property type="match status" value="1"/>
</dbReference>
<evidence type="ECO:0000256" key="1">
    <source>
        <dbReference type="ARBA" id="ARBA00022723"/>
    </source>
</evidence>
<organism evidence="3 4">
    <name type="scientific">Novosphingobium marinum</name>
    <dbReference type="NCBI Taxonomy" id="1514948"/>
    <lineage>
        <taxon>Bacteria</taxon>
        <taxon>Pseudomonadati</taxon>
        <taxon>Pseudomonadota</taxon>
        <taxon>Alphaproteobacteria</taxon>
        <taxon>Sphingomonadales</taxon>
        <taxon>Sphingomonadaceae</taxon>
        <taxon>Novosphingobium</taxon>
    </lineage>
</organism>
<gene>
    <name evidence="3" type="ORF">FHS75_000019</name>
</gene>
<dbReference type="GO" id="GO:0051213">
    <property type="term" value="F:dioxygenase activity"/>
    <property type="evidence" value="ECO:0007669"/>
    <property type="project" value="UniProtKB-KW"/>
</dbReference>
<dbReference type="PANTHER" id="PTHR43048:SF3">
    <property type="entry name" value="METHYLMALONYL-COA EPIMERASE, MITOCHONDRIAL"/>
    <property type="match status" value="1"/>
</dbReference>
<dbReference type="SUPFAM" id="SSF54593">
    <property type="entry name" value="Glyoxalase/Bleomycin resistance protein/Dihydroxybiphenyl dioxygenase"/>
    <property type="match status" value="1"/>
</dbReference>
<dbReference type="EMBL" id="JACBZF010000001">
    <property type="protein sequence ID" value="NYH93714.1"/>
    <property type="molecule type" value="Genomic_DNA"/>
</dbReference>
<keyword evidence="4" id="KW-1185">Reference proteome</keyword>
<dbReference type="InterPro" id="IPR051785">
    <property type="entry name" value="MMCE/EMCE_epimerase"/>
</dbReference>
<protein>
    <submittedName>
        <fullName evidence="3">Catechol 2,3-dioxygenase-like lactoylglutathione lyase family enzyme</fullName>
    </submittedName>
</protein>
<dbReference type="PROSITE" id="PS51819">
    <property type="entry name" value="VOC"/>
    <property type="match status" value="1"/>
</dbReference>
<dbReference type="InterPro" id="IPR029068">
    <property type="entry name" value="Glyas_Bleomycin-R_OHBP_Dase"/>
</dbReference>
<dbReference type="GO" id="GO:0046872">
    <property type="term" value="F:metal ion binding"/>
    <property type="evidence" value="ECO:0007669"/>
    <property type="project" value="UniProtKB-KW"/>
</dbReference>
<feature type="domain" description="VOC" evidence="2">
    <location>
        <begin position="7"/>
        <end position="155"/>
    </location>
</feature>
<evidence type="ECO:0000259" key="2">
    <source>
        <dbReference type="PROSITE" id="PS51819"/>
    </source>
</evidence>
<accession>A0A7Y9XSH6</accession>
<proteinExistence type="predicted"/>
<sequence length="164" mass="18316">MKHHIQGVHHFALSVPDIDVARRFYLELLGAEEISTADWEAGNPWIDAIVGLKDSAAKSFIARLKNVQVEVFEYTSPAAPPQDPDRPVNLHGYTHLGFQVDDIQACYERMVEAGLTFHTAPDLSTIETDEQGNKSGFAATYGRDFFGNVFEILEIHPNDHIKPV</sequence>
<dbReference type="GO" id="GO:0016829">
    <property type="term" value="F:lyase activity"/>
    <property type="evidence" value="ECO:0007669"/>
    <property type="project" value="UniProtKB-KW"/>
</dbReference>
<comment type="caution">
    <text evidence="3">The sequence shown here is derived from an EMBL/GenBank/DDBJ whole genome shotgun (WGS) entry which is preliminary data.</text>
</comment>
<evidence type="ECO:0000313" key="4">
    <source>
        <dbReference type="Proteomes" id="UP000522081"/>
    </source>
</evidence>
<dbReference type="GO" id="GO:0004493">
    <property type="term" value="F:methylmalonyl-CoA epimerase activity"/>
    <property type="evidence" value="ECO:0007669"/>
    <property type="project" value="TreeGrafter"/>
</dbReference>
<dbReference type="RefSeq" id="WP_179405690.1">
    <property type="nucleotide sequence ID" value="NZ_BMGF01000001.1"/>
</dbReference>
<keyword evidence="3" id="KW-0223">Dioxygenase</keyword>
<dbReference type="Pfam" id="PF00903">
    <property type="entry name" value="Glyoxalase"/>
    <property type="match status" value="1"/>
</dbReference>
<name>A0A7Y9XSH6_9SPHN</name>
<keyword evidence="3" id="KW-0456">Lyase</keyword>
<reference evidence="3 4" key="1">
    <citation type="submission" date="2020-07" db="EMBL/GenBank/DDBJ databases">
        <title>Genomic Encyclopedia of Type Strains, Phase IV (KMG-IV): sequencing the most valuable type-strain genomes for metagenomic binning, comparative biology and taxonomic classification.</title>
        <authorList>
            <person name="Goeker M."/>
        </authorList>
    </citation>
    <scope>NUCLEOTIDE SEQUENCE [LARGE SCALE GENOMIC DNA]</scope>
    <source>
        <strain evidence="3 4">DSM 29043</strain>
    </source>
</reference>
<keyword evidence="3" id="KW-0560">Oxidoreductase</keyword>